<reference evidence="2" key="1">
    <citation type="submission" date="2007-07" db="EMBL/GenBank/DDBJ databases">
        <title>PCAP assembly of the Caenorhabditis remanei genome.</title>
        <authorList>
            <consortium name="The Caenorhabditis remanei Sequencing Consortium"/>
            <person name="Wilson R.K."/>
        </authorList>
    </citation>
    <scope>NUCLEOTIDE SEQUENCE [LARGE SCALE GENOMIC DNA]</scope>
    <source>
        <strain evidence="2">PB4641</strain>
    </source>
</reference>
<gene>
    <name evidence="2" type="ORF">CRE_06133</name>
</gene>
<dbReference type="HOGENOM" id="CLU_028840_1_0_1"/>
<proteinExistence type="predicted"/>
<dbReference type="AlphaFoldDB" id="E3NEC6"/>
<dbReference type="PANTHER" id="PTHR22899">
    <property type="entry name" value="CYCLIN-RELATED F-BOX FAMILY"/>
    <property type="match status" value="1"/>
</dbReference>
<dbReference type="EMBL" id="DS268620">
    <property type="protein sequence ID" value="EFO94595.1"/>
    <property type="molecule type" value="Genomic_DNA"/>
</dbReference>
<feature type="domain" description="F-box" evidence="1">
    <location>
        <begin position="4"/>
        <end position="50"/>
    </location>
</feature>
<dbReference type="PROSITE" id="PS50181">
    <property type="entry name" value="FBOX"/>
    <property type="match status" value="1"/>
</dbReference>
<dbReference type="OrthoDB" id="1107553at2759"/>
<dbReference type="PANTHER" id="PTHR22899:SF0">
    <property type="entry name" value="F-BOX ASSOCIATED DOMAIN-CONTAINING PROTEIN-RELATED"/>
    <property type="match status" value="1"/>
</dbReference>
<evidence type="ECO:0000259" key="1">
    <source>
        <dbReference type="PROSITE" id="PS50181"/>
    </source>
</evidence>
<accession>E3NEC6</accession>
<name>E3NEC6_CAERE</name>
<keyword evidence="3" id="KW-1185">Reference proteome</keyword>
<dbReference type="InterPro" id="IPR053222">
    <property type="entry name" value="Zygotic_Embryogenesis-Asso"/>
</dbReference>
<dbReference type="Pfam" id="PF00646">
    <property type="entry name" value="F-box"/>
    <property type="match status" value="1"/>
</dbReference>
<evidence type="ECO:0000313" key="3">
    <source>
        <dbReference type="Proteomes" id="UP000008281"/>
    </source>
</evidence>
<dbReference type="InterPro" id="IPR001810">
    <property type="entry name" value="F-box_dom"/>
</dbReference>
<protein>
    <recommendedName>
        <fullName evidence="1">F-box domain-containing protein</fullName>
    </recommendedName>
</protein>
<sequence>MGPTFPLFRLPDNAFVHVLGNMYFDHLLNISFVSTRARTLVTSTLLEADLINIKVSRFIDTEVRFRNKTTMNLYFYYDGNDQNAAQPVDDPNRLSPVDITLPVVAFLLFNYIPIHSSTPFNFIDWMNHIQTIFCFAKPPSVRFYHECERFDAQYLKEAIGNVDVLRVDSEQSTFASGEVYLKGIKCIEMNEEAKQEIREKHRLMDSVDMIKIKRKDGKIVVIGIKDSGDTLFVHFIVLD</sequence>
<dbReference type="InParanoid" id="E3NEC6"/>
<evidence type="ECO:0000313" key="2">
    <source>
        <dbReference type="EMBL" id="EFO94595.1"/>
    </source>
</evidence>
<organism evidence="3">
    <name type="scientific">Caenorhabditis remanei</name>
    <name type="common">Caenorhabditis vulgaris</name>
    <dbReference type="NCBI Taxonomy" id="31234"/>
    <lineage>
        <taxon>Eukaryota</taxon>
        <taxon>Metazoa</taxon>
        <taxon>Ecdysozoa</taxon>
        <taxon>Nematoda</taxon>
        <taxon>Chromadorea</taxon>
        <taxon>Rhabditida</taxon>
        <taxon>Rhabditina</taxon>
        <taxon>Rhabditomorpha</taxon>
        <taxon>Rhabditoidea</taxon>
        <taxon>Rhabditidae</taxon>
        <taxon>Peloderinae</taxon>
        <taxon>Caenorhabditis</taxon>
    </lineage>
</organism>
<dbReference type="Proteomes" id="UP000008281">
    <property type="component" value="Unassembled WGS sequence"/>
</dbReference>